<accession>A0A2Z6ETN8</accession>
<dbReference type="EMBL" id="AP018150">
    <property type="protein sequence ID" value="BBE08770.1"/>
    <property type="molecule type" value="Genomic_DNA"/>
</dbReference>
<dbReference type="Proteomes" id="UP000282597">
    <property type="component" value="Chromosome"/>
</dbReference>
<reference evidence="1 2" key="1">
    <citation type="journal article" date="2018" name="Microbes Environ.">
        <title>Comparative Genomic Insights into Endofungal Lifestyles of Two Bacterial Endosymbionts, Mycoavidus cysteinexigens and Burkholderia rhizoxinica.</title>
        <authorList>
            <person name="Sharmin D."/>
            <person name="Guo Y."/>
            <person name="Nishizawa T."/>
            <person name="Ohshima S."/>
            <person name="Sato Y."/>
            <person name="Takashima Y."/>
            <person name="Narisawa K."/>
            <person name="Ohta H."/>
        </authorList>
    </citation>
    <scope>NUCLEOTIDE SEQUENCE [LARGE SCALE GENOMIC DNA]</scope>
    <source>
        <strain evidence="1 2">B1-EB</strain>
    </source>
</reference>
<keyword evidence="2" id="KW-1185">Reference proteome</keyword>
<evidence type="ECO:0000313" key="2">
    <source>
        <dbReference type="Proteomes" id="UP000282597"/>
    </source>
</evidence>
<protein>
    <submittedName>
        <fullName evidence="1">Uncharacterized protein</fullName>
    </submittedName>
</protein>
<gene>
    <name evidence="1" type="ORF">MCB1EB_0609</name>
</gene>
<name>A0A2Z6ETN8_9BURK</name>
<organism evidence="1 2">
    <name type="scientific">Mycoavidus cysteinexigens</name>
    <dbReference type="NCBI Taxonomy" id="1553431"/>
    <lineage>
        <taxon>Bacteria</taxon>
        <taxon>Pseudomonadati</taxon>
        <taxon>Pseudomonadota</taxon>
        <taxon>Betaproteobacteria</taxon>
        <taxon>Burkholderiales</taxon>
        <taxon>Burkholderiaceae</taxon>
        <taxon>Mycoavidus</taxon>
    </lineage>
</organism>
<evidence type="ECO:0000313" key="1">
    <source>
        <dbReference type="EMBL" id="BBE08770.1"/>
    </source>
</evidence>
<sequence length="87" mass="10025">MACAIERESLDDTWLVQASLWLASVRGNLDDSLLLEDGKLWLTRRYAPKLEYAVGQTQLNQQLAIARWLATHGESKPETAELTRRWR</sequence>
<proteinExistence type="predicted"/>
<dbReference type="KEGG" id="mcys:MCB1EB_0609"/>
<dbReference type="AlphaFoldDB" id="A0A2Z6ETN8"/>